<evidence type="ECO:0000313" key="1">
    <source>
        <dbReference type="EMBL" id="RNJ27404.1"/>
    </source>
</evidence>
<protein>
    <submittedName>
        <fullName evidence="1">Uncharacterized protein</fullName>
    </submittedName>
</protein>
<dbReference type="Pfam" id="PF24370">
    <property type="entry name" value="DUF7526"/>
    <property type="match status" value="1"/>
</dbReference>
<dbReference type="RefSeq" id="WP_075937439.1">
    <property type="nucleotide sequence ID" value="NZ_BDJH01000002.1"/>
</dbReference>
<dbReference type="AlphaFoldDB" id="A0AAJ4RAL2"/>
<keyword evidence="2" id="KW-1185">Reference proteome</keyword>
<dbReference type="EMBL" id="RJJC01000001">
    <property type="protein sequence ID" value="RNJ27404.1"/>
    <property type="molecule type" value="Genomic_DNA"/>
</dbReference>
<gene>
    <name evidence="1" type="ORF">Nmn1133_12415</name>
</gene>
<name>A0AAJ4RAL2_9EURY</name>
<sequence>MSEPAPVRAEVIHVVAPDEFDEYELQPELTERATGKYLLVCRKGGSPSWFERVKMFFRREAIEAITLISEEPREEGIDIDVTVRETDLHGVYEVVSER</sequence>
<evidence type="ECO:0000313" key="2">
    <source>
        <dbReference type="Proteomes" id="UP000270581"/>
    </source>
</evidence>
<organism evidence="1 2">
    <name type="scientific">Halosegnis longus</name>
    <dbReference type="NCBI Taxonomy" id="2216012"/>
    <lineage>
        <taxon>Archaea</taxon>
        <taxon>Methanobacteriati</taxon>
        <taxon>Methanobacteriota</taxon>
        <taxon>Stenosarchaea group</taxon>
        <taxon>Halobacteria</taxon>
        <taxon>Halobacteriales</taxon>
        <taxon>Natronomonadaceae</taxon>
        <taxon>Halosegnis</taxon>
    </lineage>
</organism>
<dbReference type="Proteomes" id="UP000270581">
    <property type="component" value="Unassembled WGS sequence"/>
</dbReference>
<reference evidence="1 2" key="1">
    <citation type="submission" date="2018-11" db="EMBL/GenBank/DDBJ databases">
        <title>Genome sequences of Natronomonas sp. CBA1133.</title>
        <authorList>
            <person name="Roh S.W."/>
            <person name="Cha I.-T."/>
        </authorList>
    </citation>
    <scope>NUCLEOTIDE SEQUENCE [LARGE SCALE GENOMIC DNA]</scope>
    <source>
        <strain evidence="1 2">CBA1133</strain>
    </source>
</reference>
<dbReference type="InterPro" id="IPR055948">
    <property type="entry name" value="DUF7526"/>
</dbReference>
<accession>A0AAJ4RAL2</accession>
<proteinExistence type="predicted"/>
<comment type="caution">
    <text evidence="1">The sequence shown here is derived from an EMBL/GenBank/DDBJ whole genome shotgun (WGS) entry which is preliminary data.</text>
</comment>